<dbReference type="PANTHER" id="PTHR11474">
    <property type="entry name" value="TYROSINASE FAMILY MEMBER"/>
    <property type="match status" value="1"/>
</dbReference>
<keyword evidence="2" id="KW-0186">Copper</keyword>
<organism evidence="6 7">
    <name type="scientific">Colletotrichum tofieldiae</name>
    <dbReference type="NCBI Taxonomy" id="708197"/>
    <lineage>
        <taxon>Eukaryota</taxon>
        <taxon>Fungi</taxon>
        <taxon>Dikarya</taxon>
        <taxon>Ascomycota</taxon>
        <taxon>Pezizomycotina</taxon>
        <taxon>Sordariomycetes</taxon>
        <taxon>Hypocreomycetidae</taxon>
        <taxon>Glomerellales</taxon>
        <taxon>Glomerellaceae</taxon>
        <taxon>Colletotrichum</taxon>
        <taxon>Colletotrichum spaethianum species complex</taxon>
    </lineage>
</organism>
<evidence type="ECO:0000256" key="2">
    <source>
        <dbReference type="ARBA" id="ARBA00023008"/>
    </source>
</evidence>
<dbReference type="PROSITE" id="PS00497">
    <property type="entry name" value="TYROSINASE_1"/>
    <property type="match status" value="1"/>
</dbReference>
<keyword evidence="1" id="KW-0479">Metal-binding</keyword>
<dbReference type="PROSITE" id="PS00498">
    <property type="entry name" value="TYROSINASE_2"/>
    <property type="match status" value="1"/>
</dbReference>
<evidence type="ECO:0000313" key="6">
    <source>
        <dbReference type="EMBL" id="KZL63693.1"/>
    </source>
</evidence>
<keyword evidence="7" id="KW-1185">Reference proteome</keyword>
<dbReference type="PRINTS" id="PR00092">
    <property type="entry name" value="TYROSINASE"/>
</dbReference>
<evidence type="ECO:0000256" key="3">
    <source>
        <dbReference type="SAM" id="Phobius"/>
    </source>
</evidence>
<accession>A0A161VY89</accession>
<name>A0A161VY89_9PEZI</name>
<keyword evidence="3" id="KW-0472">Membrane</keyword>
<dbReference type="STRING" id="708197.A0A161VY89"/>
<feature type="transmembrane region" description="Helical" evidence="3">
    <location>
        <begin position="56"/>
        <end position="78"/>
    </location>
</feature>
<dbReference type="PANTHER" id="PTHR11474:SF126">
    <property type="entry name" value="TYROSINASE-LIKE PROTEIN TYR-1-RELATED"/>
    <property type="match status" value="1"/>
</dbReference>
<reference evidence="6 7" key="1">
    <citation type="submission" date="2015-06" db="EMBL/GenBank/DDBJ databases">
        <title>Survival trade-offs in plant roots during colonization by closely related pathogenic and mutualistic fungi.</title>
        <authorList>
            <person name="Hacquard S."/>
            <person name="Kracher B."/>
            <person name="Hiruma K."/>
            <person name="Weinman A."/>
            <person name="Muench P."/>
            <person name="Garrido Oter R."/>
            <person name="Ver Loren van Themaat E."/>
            <person name="Dallerey J.-F."/>
            <person name="Damm U."/>
            <person name="Henrissat B."/>
            <person name="Lespinet O."/>
            <person name="Thon M."/>
            <person name="Kemen E."/>
            <person name="McHardy A.C."/>
            <person name="Schulze-Lefert P."/>
            <person name="O'Connell R.J."/>
        </authorList>
    </citation>
    <scope>NUCLEOTIDE SEQUENCE [LARGE SCALE GENOMIC DNA]</scope>
    <source>
        <strain evidence="6 7">0861</strain>
    </source>
</reference>
<evidence type="ECO:0000259" key="5">
    <source>
        <dbReference type="PROSITE" id="PS00498"/>
    </source>
</evidence>
<dbReference type="Gene3D" id="1.10.1280.10">
    <property type="entry name" value="Di-copper center containing domain from catechol oxidase"/>
    <property type="match status" value="1"/>
</dbReference>
<comment type="caution">
    <text evidence="6">The sequence shown here is derived from an EMBL/GenBank/DDBJ whole genome shotgun (WGS) entry which is preliminary data.</text>
</comment>
<keyword evidence="3" id="KW-1133">Transmembrane helix</keyword>
<feature type="domain" description="Tyrosinase copper-binding" evidence="5">
    <location>
        <begin position="323"/>
        <end position="334"/>
    </location>
</feature>
<keyword evidence="3" id="KW-0812">Transmembrane</keyword>
<evidence type="ECO:0000256" key="1">
    <source>
        <dbReference type="ARBA" id="ARBA00022723"/>
    </source>
</evidence>
<proteinExistence type="predicted"/>
<dbReference type="Proteomes" id="UP000076552">
    <property type="component" value="Unassembled WGS sequence"/>
</dbReference>
<gene>
    <name evidence="6" type="ORF">CT0861_12023</name>
</gene>
<feature type="domain" description="Tyrosinase copper-binding" evidence="4">
    <location>
        <begin position="151"/>
        <end position="168"/>
    </location>
</feature>
<dbReference type="GO" id="GO:0016491">
    <property type="term" value="F:oxidoreductase activity"/>
    <property type="evidence" value="ECO:0007669"/>
    <property type="project" value="InterPro"/>
</dbReference>
<dbReference type="Pfam" id="PF00264">
    <property type="entry name" value="Tyrosinase"/>
    <property type="match status" value="1"/>
</dbReference>
<evidence type="ECO:0000313" key="7">
    <source>
        <dbReference type="Proteomes" id="UP000076552"/>
    </source>
</evidence>
<dbReference type="SUPFAM" id="SSF48056">
    <property type="entry name" value="Di-copper centre-containing domain"/>
    <property type="match status" value="1"/>
</dbReference>
<dbReference type="EMBL" id="LFIV01000334">
    <property type="protein sequence ID" value="KZL63693.1"/>
    <property type="molecule type" value="Genomic_DNA"/>
</dbReference>
<protein>
    <submittedName>
        <fullName evidence="6">Tyrosinase central domain containing protein</fullName>
    </submittedName>
</protein>
<evidence type="ECO:0000259" key="4">
    <source>
        <dbReference type="PROSITE" id="PS00497"/>
    </source>
</evidence>
<sequence>MSRVSNTWESRPLMGEEVESKGAWVVRSVKLGEESLPSDDRRGLWLQLRRPRASRLLIGVLAAVATLTGVGIMAVIFMPGHSIISSGTQRCNNPMIRREWRQLSRYEQQAYLSAVQCLERRPSTLGPSHTENSSHYDDFVLAHGLAGDVAHFAAAFLPWHRMFVHVYEAKLRSECGYQGAQPYWDWTLDSANLSAAPVWDTVNGFGGDGGAGLPNTPRIIHGRCVVDGPFAGATRAWRVDSQGDKRRTVRDVHCLSRGFASADNDVDPAMLERMHSYVSPAHVEETLAQTDFEGFLRAFENGAHNAIPQFVRGDWMTFSAPNDPVFFLHHTQVDRLWWMWQMRDPDTRFREYHGPTEDFRHHHQRRSAAGAIDLDVLPMGGLVSDGRVREYLDTRQGSLCYIY</sequence>
<dbReference type="InterPro" id="IPR050316">
    <property type="entry name" value="Tyrosinase/Hemocyanin"/>
</dbReference>
<dbReference type="AlphaFoldDB" id="A0A161VY89"/>
<dbReference type="GO" id="GO:0046872">
    <property type="term" value="F:metal ion binding"/>
    <property type="evidence" value="ECO:0007669"/>
    <property type="project" value="UniProtKB-KW"/>
</dbReference>
<dbReference type="InterPro" id="IPR008922">
    <property type="entry name" value="Di-copper_centre_dom_sf"/>
</dbReference>
<dbReference type="InterPro" id="IPR002227">
    <property type="entry name" value="Tyrosinase_Cu-bd"/>
</dbReference>